<reference evidence="5" key="2">
    <citation type="submission" date="2020-09" db="EMBL/GenBank/DDBJ databases">
        <authorList>
            <person name="Sun Q."/>
            <person name="Zhou Y."/>
        </authorList>
    </citation>
    <scope>NUCLEOTIDE SEQUENCE</scope>
    <source>
        <strain evidence="5">CGMCC 1.12777</strain>
    </source>
</reference>
<dbReference type="SUPFAM" id="SSF53613">
    <property type="entry name" value="Ribokinase-like"/>
    <property type="match status" value="1"/>
</dbReference>
<evidence type="ECO:0000256" key="3">
    <source>
        <dbReference type="ARBA" id="ARBA00022777"/>
    </source>
</evidence>
<evidence type="ECO:0000256" key="1">
    <source>
        <dbReference type="ARBA" id="ARBA00010688"/>
    </source>
</evidence>
<evidence type="ECO:0000256" key="2">
    <source>
        <dbReference type="ARBA" id="ARBA00022679"/>
    </source>
</evidence>
<comment type="similarity">
    <text evidence="1">Belongs to the carbohydrate kinase PfkB family.</text>
</comment>
<name>A0A8J3EKP9_9BACL</name>
<dbReference type="PANTHER" id="PTHR43320">
    <property type="entry name" value="SUGAR KINASE"/>
    <property type="match status" value="1"/>
</dbReference>
<dbReference type="CDD" id="cd01166">
    <property type="entry name" value="KdgK"/>
    <property type="match status" value="1"/>
</dbReference>
<evidence type="ECO:0000313" key="6">
    <source>
        <dbReference type="Proteomes" id="UP000656813"/>
    </source>
</evidence>
<dbReference type="InterPro" id="IPR052700">
    <property type="entry name" value="Carb_kinase_PfkB-like"/>
</dbReference>
<gene>
    <name evidence="5" type="primary">kdgK</name>
    <name evidence="5" type="ORF">GCM10007096_06660</name>
</gene>
<keyword evidence="6" id="KW-1185">Reference proteome</keyword>
<dbReference type="Proteomes" id="UP000656813">
    <property type="component" value="Unassembled WGS sequence"/>
</dbReference>
<dbReference type="PANTHER" id="PTHR43320:SF2">
    <property type="entry name" value="2-DEHYDRO-3-DEOXYGLUCONOKINASE_2-DEHYDRO-3-DEOXYGALACTONOKINASE"/>
    <property type="match status" value="1"/>
</dbReference>
<dbReference type="InterPro" id="IPR011611">
    <property type="entry name" value="PfkB_dom"/>
</dbReference>
<dbReference type="RefSeq" id="WP_188495978.1">
    <property type="nucleotide sequence ID" value="NZ_BMFV01000003.1"/>
</dbReference>
<dbReference type="AlphaFoldDB" id="A0A8J3EKP9"/>
<keyword evidence="3" id="KW-0418">Kinase</keyword>
<feature type="domain" description="Carbohydrate kinase PfkB" evidence="4">
    <location>
        <begin position="3"/>
        <end position="318"/>
    </location>
</feature>
<accession>A0A8J3EKP9</accession>
<dbReference type="Pfam" id="PF00294">
    <property type="entry name" value="PfkB"/>
    <property type="match status" value="1"/>
</dbReference>
<dbReference type="InterPro" id="IPR029056">
    <property type="entry name" value="Ribokinase-like"/>
</dbReference>
<proteinExistence type="inferred from homology"/>
<protein>
    <submittedName>
        <fullName evidence="5">2-dehydro-3-deoxygluconokinase</fullName>
    </submittedName>
</protein>
<evidence type="ECO:0000259" key="4">
    <source>
        <dbReference type="Pfam" id="PF00294"/>
    </source>
</evidence>
<sequence>MSKKIAAFGEVMMRLQVPGYESLSQASTLNYTFSGTGVNVTSALARLGHHGYLITRLPENALGDAAFSYIQKLGISPEFIKCGGEQLGLYFLENGYGPRQSRVTYTNRQLSSFNTAPIDLYPFEEIAVTMDMVHFCGIALAMNDRVRENMKQLAEATKMAGGMVVFDCNYRPSLWGKEGYEKAKPHYERMLYLADMVMMNEKDARWILGMETEKESQEEQLLDLIPRVAKKYSISTIAGTHRSIYPNHSHSLRGYIFQQGSFQFSKMLTFSVLDRIGAGDAFTSGILHGIIQGFSLEKTVTFAATSSMLAHTVVGDTPTATEKEILRAMTMTATDVER</sequence>
<comment type="caution">
    <text evidence="5">The sequence shown here is derived from an EMBL/GenBank/DDBJ whole genome shotgun (WGS) entry which is preliminary data.</text>
</comment>
<dbReference type="GO" id="GO:0016301">
    <property type="term" value="F:kinase activity"/>
    <property type="evidence" value="ECO:0007669"/>
    <property type="project" value="UniProtKB-KW"/>
</dbReference>
<organism evidence="5 6">
    <name type="scientific">Pullulanibacillus pueri</name>
    <dbReference type="NCBI Taxonomy" id="1437324"/>
    <lineage>
        <taxon>Bacteria</taxon>
        <taxon>Bacillati</taxon>
        <taxon>Bacillota</taxon>
        <taxon>Bacilli</taxon>
        <taxon>Bacillales</taxon>
        <taxon>Sporolactobacillaceae</taxon>
        <taxon>Pullulanibacillus</taxon>
    </lineage>
</organism>
<dbReference type="EMBL" id="BMFV01000003">
    <property type="protein sequence ID" value="GGH76356.1"/>
    <property type="molecule type" value="Genomic_DNA"/>
</dbReference>
<dbReference type="Gene3D" id="3.40.1190.20">
    <property type="match status" value="1"/>
</dbReference>
<reference evidence="5" key="1">
    <citation type="journal article" date="2014" name="Int. J. Syst. Evol. Microbiol.">
        <title>Complete genome sequence of Corynebacterium casei LMG S-19264T (=DSM 44701T), isolated from a smear-ripened cheese.</title>
        <authorList>
            <consortium name="US DOE Joint Genome Institute (JGI-PGF)"/>
            <person name="Walter F."/>
            <person name="Albersmeier A."/>
            <person name="Kalinowski J."/>
            <person name="Ruckert C."/>
        </authorList>
    </citation>
    <scope>NUCLEOTIDE SEQUENCE</scope>
    <source>
        <strain evidence="5">CGMCC 1.12777</strain>
    </source>
</reference>
<keyword evidence="2" id="KW-0808">Transferase</keyword>
<evidence type="ECO:0000313" key="5">
    <source>
        <dbReference type="EMBL" id="GGH76356.1"/>
    </source>
</evidence>